<dbReference type="RefSeq" id="WP_006969494.1">
    <property type="nucleotide sequence ID" value="NZ_ABCS01000003.1"/>
</dbReference>
<dbReference type="AlphaFoldDB" id="A6FYE5"/>
<dbReference type="InterPro" id="IPR003594">
    <property type="entry name" value="HATPase_dom"/>
</dbReference>
<keyword evidence="10" id="KW-0472">Membrane</keyword>
<dbReference type="InterPro" id="IPR005467">
    <property type="entry name" value="His_kinase_dom"/>
</dbReference>
<dbReference type="CDD" id="cd00156">
    <property type="entry name" value="REC"/>
    <property type="match status" value="1"/>
</dbReference>
<dbReference type="PRINTS" id="PR00344">
    <property type="entry name" value="BCTRLSENSOR"/>
</dbReference>
<organism evidence="13 14">
    <name type="scientific">Plesiocystis pacifica SIR-1</name>
    <dbReference type="NCBI Taxonomy" id="391625"/>
    <lineage>
        <taxon>Bacteria</taxon>
        <taxon>Pseudomonadati</taxon>
        <taxon>Myxococcota</taxon>
        <taxon>Polyangia</taxon>
        <taxon>Nannocystales</taxon>
        <taxon>Nannocystaceae</taxon>
        <taxon>Plesiocystis</taxon>
    </lineage>
</organism>
<feature type="transmembrane region" description="Helical" evidence="10">
    <location>
        <begin position="95"/>
        <end position="114"/>
    </location>
</feature>
<evidence type="ECO:0000259" key="12">
    <source>
        <dbReference type="PROSITE" id="PS50110"/>
    </source>
</evidence>
<dbReference type="PANTHER" id="PTHR43065:SF10">
    <property type="entry name" value="PEROXIDE STRESS-ACTIVATED HISTIDINE KINASE MAK3"/>
    <property type="match status" value="1"/>
</dbReference>
<dbReference type="SUPFAM" id="SSF52172">
    <property type="entry name" value="CheY-like"/>
    <property type="match status" value="1"/>
</dbReference>
<dbReference type="PROSITE" id="PS50110">
    <property type="entry name" value="RESPONSE_REGULATORY"/>
    <property type="match status" value="1"/>
</dbReference>
<dbReference type="SMART" id="SM00388">
    <property type="entry name" value="HisKA"/>
    <property type="match status" value="1"/>
</dbReference>
<keyword evidence="10" id="KW-1133">Transmembrane helix</keyword>
<evidence type="ECO:0000259" key="11">
    <source>
        <dbReference type="PROSITE" id="PS50109"/>
    </source>
</evidence>
<dbReference type="SUPFAM" id="SSF47384">
    <property type="entry name" value="Homodimeric domain of signal transducing histidine kinase"/>
    <property type="match status" value="1"/>
</dbReference>
<protein>
    <recommendedName>
        <fullName evidence="2">histidine kinase</fullName>
        <ecNumber evidence="2">2.7.13.3</ecNumber>
    </recommendedName>
</protein>
<keyword evidence="7" id="KW-0067">ATP-binding</keyword>
<evidence type="ECO:0000256" key="10">
    <source>
        <dbReference type="SAM" id="Phobius"/>
    </source>
</evidence>
<proteinExistence type="predicted"/>
<feature type="domain" description="Histidine kinase" evidence="11">
    <location>
        <begin position="156"/>
        <end position="388"/>
    </location>
</feature>
<name>A6FYE5_9BACT</name>
<dbReference type="GO" id="GO:0000155">
    <property type="term" value="F:phosphorelay sensor kinase activity"/>
    <property type="evidence" value="ECO:0007669"/>
    <property type="project" value="InterPro"/>
</dbReference>
<feature type="domain" description="Response regulatory" evidence="12">
    <location>
        <begin position="407"/>
        <end position="524"/>
    </location>
</feature>
<comment type="caution">
    <text evidence="13">The sequence shown here is derived from an EMBL/GenBank/DDBJ whole genome shotgun (WGS) entry which is preliminary data.</text>
</comment>
<dbReference type="PANTHER" id="PTHR43065">
    <property type="entry name" value="SENSOR HISTIDINE KINASE"/>
    <property type="match status" value="1"/>
</dbReference>
<feature type="modified residue" description="4-aspartylphosphate" evidence="9">
    <location>
        <position position="457"/>
    </location>
</feature>
<dbReference type="SMART" id="SM00387">
    <property type="entry name" value="HATPase_c"/>
    <property type="match status" value="1"/>
</dbReference>
<evidence type="ECO:0000256" key="6">
    <source>
        <dbReference type="ARBA" id="ARBA00022777"/>
    </source>
</evidence>
<gene>
    <name evidence="13" type="ORF">PPSIR1_40075</name>
</gene>
<dbReference type="eggNOG" id="COG4191">
    <property type="taxonomic scope" value="Bacteria"/>
</dbReference>
<feature type="transmembrane region" description="Helical" evidence="10">
    <location>
        <begin position="65"/>
        <end position="83"/>
    </location>
</feature>
<dbReference type="SMART" id="SM00448">
    <property type="entry name" value="REC"/>
    <property type="match status" value="1"/>
</dbReference>
<dbReference type="OrthoDB" id="9808844at2"/>
<accession>A6FYE5</accession>
<keyword evidence="10" id="KW-0812">Transmembrane</keyword>
<evidence type="ECO:0000256" key="3">
    <source>
        <dbReference type="ARBA" id="ARBA00022553"/>
    </source>
</evidence>
<comment type="catalytic activity">
    <reaction evidence="1">
        <text>ATP + protein L-histidine = ADP + protein N-phospho-L-histidine.</text>
        <dbReference type="EC" id="2.7.13.3"/>
    </reaction>
</comment>
<dbReference type="PROSITE" id="PS50109">
    <property type="entry name" value="HIS_KIN"/>
    <property type="match status" value="1"/>
</dbReference>
<keyword evidence="6 13" id="KW-0418">Kinase</keyword>
<sequence>MDGQDGKLSADVGATVRGHRIVLVAWILTAVALVALGSRGVPAGMLTIVPVVATSWFLGLRASAYAGLASLPFTAAMLALGGYPPADFLFEPSTVFGHLATAGIGLLFGYSSDLRRRLVLETQRRAQSERAAVQAEMEAQLLRTNRLATVGTLAAGVAHEINNPLTFVLGNLELASEDLDELTRSGPKDANAEALDAVAGSLREAIEGAERIKDIVSELKLFVRQPRSQDSLQGMRLSQVPVDLAEVLRSALKLSRHELAEHLTLECRLDEVPPVRGDAGKLAQVFVNLIVNAAQAMPPERGPGNITLELSAEGDQVIASVIDDGPGMSEALRAQVFEPFFTTKDVGVGTGLGLAVCESITREHGGRLELDTREGEGTIFRLVLPAADDTSLPSTMSLAPSVEGSLRVLVLDDDDGVRRTLTRLLEPEHEILAHGDPRAALAVLTDPERDFDLVLCDLMMPQLTGDQVHAEVAGVRPELAEKFWFVTGGALNHATESFLRTHRRRRIDKPLTRDSLAVALRWAESHRQRLATNARLSA</sequence>
<keyword evidence="8" id="KW-0902">Two-component regulatory system</keyword>
<dbReference type="EC" id="2.7.13.3" evidence="2"/>
<evidence type="ECO:0000313" key="14">
    <source>
        <dbReference type="Proteomes" id="UP000005801"/>
    </source>
</evidence>
<dbReference type="Pfam" id="PF00512">
    <property type="entry name" value="HisKA"/>
    <property type="match status" value="1"/>
</dbReference>
<dbReference type="Gene3D" id="3.30.565.10">
    <property type="entry name" value="Histidine kinase-like ATPase, C-terminal domain"/>
    <property type="match status" value="1"/>
</dbReference>
<reference evidence="13 14" key="1">
    <citation type="submission" date="2007-06" db="EMBL/GenBank/DDBJ databases">
        <authorList>
            <person name="Shimkets L."/>
            <person name="Ferriera S."/>
            <person name="Johnson J."/>
            <person name="Kravitz S."/>
            <person name="Beeson K."/>
            <person name="Sutton G."/>
            <person name="Rogers Y.-H."/>
            <person name="Friedman R."/>
            <person name="Frazier M."/>
            <person name="Venter J.C."/>
        </authorList>
    </citation>
    <scope>NUCLEOTIDE SEQUENCE [LARGE SCALE GENOMIC DNA]</scope>
    <source>
        <strain evidence="13 14">SIR-1</strain>
    </source>
</reference>
<evidence type="ECO:0000256" key="8">
    <source>
        <dbReference type="ARBA" id="ARBA00023012"/>
    </source>
</evidence>
<dbReference type="Pfam" id="PF00072">
    <property type="entry name" value="Response_reg"/>
    <property type="match status" value="1"/>
</dbReference>
<evidence type="ECO:0000256" key="2">
    <source>
        <dbReference type="ARBA" id="ARBA00012438"/>
    </source>
</evidence>
<dbReference type="InterPro" id="IPR003661">
    <property type="entry name" value="HisK_dim/P_dom"/>
</dbReference>
<evidence type="ECO:0000256" key="5">
    <source>
        <dbReference type="ARBA" id="ARBA00022741"/>
    </source>
</evidence>
<dbReference type="Gene3D" id="1.10.287.130">
    <property type="match status" value="1"/>
</dbReference>
<dbReference type="CDD" id="cd00082">
    <property type="entry name" value="HisKA"/>
    <property type="match status" value="1"/>
</dbReference>
<evidence type="ECO:0000313" key="13">
    <source>
        <dbReference type="EMBL" id="EDM81524.1"/>
    </source>
</evidence>
<keyword evidence="3 9" id="KW-0597">Phosphoprotein</keyword>
<evidence type="ECO:0000256" key="7">
    <source>
        <dbReference type="ARBA" id="ARBA00022840"/>
    </source>
</evidence>
<evidence type="ECO:0000256" key="1">
    <source>
        <dbReference type="ARBA" id="ARBA00000085"/>
    </source>
</evidence>
<keyword evidence="5" id="KW-0547">Nucleotide-binding</keyword>
<dbReference type="Gene3D" id="3.40.50.2300">
    <property type="match status" value="1"/>
</dbReference>
<dbReference type="Pfam" id="PF02518">
    <property type="entry name" value="HATPase_c"/>
    <property type="match status" value="1"/>
</dbReference>
<dbReference type="Proteomes" id="UP000005801">
    <property type="component" value="Unassembled WGS sequence"/>
</dbReference>
<keyword evidence="14" id="KW-1185">Reference proteome</keyword>
<dbReference type="SUPFAM" id="SSF55874">
    <property type="entry name" value="ATPase domain of HSP90 chaperone/DNA topoisomerase II/histidine kinase"/>
    <property type="match status" value="1"/>
</dbReference>
<dbReference type="STRING" id="391625.PPSIR1_40075"/>
<dbReference type="InterPro" id="IPR001789">
    <property type="entry name" value="Sig_transdc_resp-reg_receiver"/>
</dbReference>
<dbReference type="InterPro" id="IPR036097">
    <property type="entry name" value="HisK_dim/P_sf"/>
</dbReference>
<dbReference type="EMBL" id="ABCS01000003">
    <property type="protein sequence ID" value="EDM81524.1"/>
    <property type="molecule type" value="Genomic_DNA"/>
</dbReference>
<evidence type="ECO:0000256" key="4">
    <source>
        <dbReference type="ARBA" id="ARBA00022679"/>
    </source>
</evidence>
<feature type="transmembrane region" description="Helical" evidence="10">
    <location>
        <begin position="21"/>
        <end position="37"/>
    </location>
</feature>
<evidence type="ECO:0000256" key="9">
    <source>
        <dbReference type="PROSITE-ProRule" id="PRU00169"/>
    </source>
</evidence>
<dbReference type="InterPro" id="IPR011006">
    <property type="entry name" value="CheY-like_superfamily"/>
</dbReference>
<keyword evidence="4" id="KW-0808">Transferase</keyword>
<dbReference type="InterPro" id="IPR004358">
    <property type="entry name" value="Sig_transdc_His_kin-like_C"/>
</dbReference>
<dbReference type="InterPro" id="IPR036890">
    <property type="entry name" value="HATPase_C_sf"/>
</dbReference>
<dbReference type="GO" id="GO:0005524">
    <property type="term" value="F:ATP binding"/>
    <property type="evidence" value="ECO:0007669"/>
    <property type="project" value="UniProtKB-KW"/>
</dbReference>